<dbReference type="EMBL" id="JACSPS010000001">
    <property type="protein sequence ID" value="MBD8017607.1"/>
    <property type="molecule type" value="Genomic_DNA"/>
</dbReference>
<protein>
    <submittedName>
        <fullName evidence="1">IPExxxVDY family protein</fullName>
    </submittedName>
</protein>
<keyword evidence="2" id="KW-1185">Reference proteome</keyword>
<evidence type="ECO:0000313" key="1">
    <source>
        <dbReference type="EMBL" id="MBD8017607.1"/>
    </source>
</evidence>
<dbReference type="NCBIfam" id="NF033205">
    <property type="entry name" value="IPExxxVDY"/>
    <property type="match status" value="1"/>
</dbReference>
<name>A0ABR8WL13_9FLAO</name>
<organism evidence="1 2">
    <name type="scientific">Kaistella pullorum</name>
    <dbReference type="NCBI Taxonomy" id="2763074"/>
    <lineage>
        <taxon>Bacteria</taxon>
        <taxon>Pseudomonadati</taxon>
        <taxon>Bacteroidota</taxon>
        <taxon>Flavobacteriia</taxon>
        <taxon>Flavobacteriales</taxon>
        <taxon>Weeksellaceae</taxon>
        <taxon>Chryseobacterium group</taxon>
        <taxon>Kaistella</taxon>
    </lineage>
</organism>
<sequence length="157" mass="18644">MKTQKIRLNFDSEPDPIQIGLVRLAKEIPDFELFYQINALNTFQFTRIKDFVLRGTYFDHSFARFEGYHTDSKICIHFISNKSIRSVQKKLANELFSGEEECRFLLPNSPEVDYVIKTSEPFDDFSLILHPENLMFKIQSFMLNPSEELYLSFQYYE</sequence>
<dbReference type="Proteomes" id="UP000626242">
    <property type="component" value="Unassembled WGS sequence"/>
</dbReference>
<gene>
    <name evidence="1" type="ORF">H9628_03905</name>
</gene>
<evidence type="ECO:0000313" key="2">
    <source>
        <dbReference type="Proteomes" id="UP000626242"/>
    </source>
</evidence>
<comment type="caution">
    <text evidence="1">The sequence shown here is derived from an EMBL/GenBank/DDBJ whole genome shotgun (WGS) entry which is preliminary data.</text>
</comment>
<dbReference type="RefSeq" id="WP_251832808.1">
    <property type="nucleotide sequence ID" value="NZ_JACSPS010000001.1"/>
</dbReference>
<accession>A0ABR8WL13</accession>
<reference evidence="1 2" key="1">
    <citation type="submission" date="2020-08" db="EMBL/GenBank/DDBJ databases">
        <title>A Genomic Blueprint of the Chicken Gut Microbiome.</title>
        <authorList>
            <person name="Gilroy R."/>
            <person name="Ravi A."/>
            <person name="Getino M."/>
            <person name="Pursley I."/>
            <person name="Horton D.L."/>
            <person name="Alikhan N.-F."/>
            <person name="Baker D."/>
            <person name="Gharbi K."/>
            <person name="Hall N."/>
            <person name="Watson M."/>
            <person name="Adriaenssens E.M."/>
            <person name="Foster-Nyarko E."/>
            <person name="Jarju S."/>
            <person name="Secka A."/>
            <person name="Antonio M."/>
            <person name="Oren A."/>
            <person name="Chaudhuri R."/>
            <person name="La Ragione R.M."/>
            <person name="Hildebrand F."/>
            <person name="Pallen M.J."/>
        </authorList>
    </citation>
    <scope>NUCLEOTIDE SEQUENCE [LARGE SCALE GENOMIC DNA]</scope>
    <source>
        <strain evidence="1 2">Sa1CVA4</strain>
    </source>
</reference>
<dbReference type="InterPro" id="IPR047690">
    <property type="entry name" value="IPExxxVDY_fam"/>
</dbReference>
<proteinExistence type="predicted"/>